<evidence type="ECO:0000256" key="13">
    <source>
        <dbReference type="RuleBase" id="RU003357"/>
    </source>
</evidence>
<keyword evidence="5" id="KW-0410">Iron transport</keyword>
<keyword evidence="6 12" id="KW-0812">Transmembrane</keyword>
<sequence>MRSLSRRCVRSAGRFSMKTSLVLHVLAAAGVAGGVLHYGEAQAQAAARHYTIGEGQLGHALSEFAAVAGVQLMFDPLVLAGRTTGGLQGDYAVDEGFAVLLSGSGFEAIRAPGGEYVLRALPDTPRTQADGADADADVTALASITVAGAQSEGSAPNTGYTVTRTSSATKLDLAPKETPQSMTTFTAQQIQDQGLLALNEVLDQTPGITLVTAGVAGAGSQPIYSRTFPVTSVQMDGVMASTYILSGSANGDIGMQDSFLYERIDVIRGSNSLTGGAGDASASLNFVRKHPYADRHLSASLKYGSWNTRRGEFDFSTPINDRLRVRLAAALQKGDHWVDRVSSDRQAVSLIGELDVTASDRVSLGVTHFDYELKGASPHGIARYSEILDYTQDGRPYAQETEAVDRNFNNATPWSRTKRKYTNVFASWEHIFDNDWALKASFNYANNKDDKLYGEIGTTYYVPSADRASYAARRDDRENEVKAFDLHLKGSFELAGRQQDFVVGANYYAVHRKLHWGYASDSANNNAVIGGYSGQHKQMCSEEAFAALDNSREVYRPYAELIWGSLEAFEAHFDQQIQLRTETCEYKSGISIGEWNANGGNRAPTEWTVEGGYSGYQNLFDRQITTHTRTRQTGLYFASHLRPFERTHLILGGRWARDRQDDPYFTCSADAIQSIRNYCEGNYVSRAATPHRLEPKFLPYAGLIYEITPQINAYASYTTTYVRDINSNNTTNLATGEWLSPVRSITYEGGLKGAFFDDRLNVAASYFKMRQKDFPYQTYDASTSGTTDEGWRVYGWEFNIAGAITPNWNIAAGYVKQKQVVPSNAGEVLLGARDDFTASYRAPEKSFKLFTTYRLDKLTLGLGWRWQSSTQSAWIPTHKTQVEQQMMKQDAYHLVDLMARYQIDRNFSMQLNVNNVFDKVYYQHERSYISGAPRNVLLTLSYRL</sequence>
<comment type="subcellular location">
    <subcellularLocation>
        <location evidence="1 12">Cell outer membrane</location>
        <topology evidence="1 12">Multi-pass membrane protein</topology>
    </subcellularLocation>
</comment>
<keyword evidence="9 12" id="KW-0472">Membrane</keyword>
<name>A0A4R3VFG1_9BURK</name>
<dbReference type="Pfam" id="PF07715">
    <property type="entry name" value="Plug"/>
    <property type="match status" value="1"/>
</dbReference>
<keyword evidence="10 16" id="KW-0675">Receptor</keyword>
<organism evidence="16 17">
    <name type="scientific">Paracandidimonas soli</name>
    <dbReference type="NCBI Taxonomy" id="1917182"/>
    <lineage>
        <taxon>Bacteria</taxon>
        <taxon>Pseudomonadati</taxon>
        <taxon>Pseudomonadota</taxon>
        <taxon>Betaproteobacteria</taxon>
        <taxon>Burkholderiales</taxon>
        <taxon>Alcaligenaceae</taxon>
        <taxon>Paracandidimonas</taxon>
    </lineage>
</organism>
<keyword evidence="5" id="KW-0406">Ion transport</keyword>
<dbReference type="Gene3D" id="2.170.130.10">
    <property type="entry name" value="TonB-dependent receptor, plug domain"/>
    <property type="match status" value="1"/>
</dbReference>
<dbReference type="PANTHER" id="PTHR32552:SF74">
    <property type="entry name" value="HYDROXAMATE SIDEROPHORE RECEPTOR FHUE"/>
    <property type="match status" value="1"/>
</dbReference>
<evidence type="ECO:0000256" key="7">
    <source>
        <dbReference type="ARBA" id="ARBA00023004"/>
    </source>
</evidence>
<reference evidence="16 17" key="1">
    <citation type="submission" date="2019-03" db="EMBL/GenBank/DDBJ databases">
        <title>Genomic Encyclopedia of Type Strains, Phase IV (KMG-IV): sequencing the most valuable type-strain genomes for metagenomic binning, comparative biology and taxonomic classification.</title>
        <authorList>
            <person name="Goeker M."/>
        </authorList>
    </citation>
    <scope>NUCLEOTIDE SEQUENCE [LARGE SCALE GENOMIC DNA]</scope>
    <source>
        <strain evidence="16 17">DSM 100048</strain>
    </source>
</reference>
<evidence type="ECO:0000256" key="5">
    <source>
        <dbReference type="ARBA" id="ARBA00022496"/>
    </source>
</evidence>
<dbReference type="InterPro" id="IPR037066">
    <property type="entry name" value="Plug_dom_sf"/>
</dbReference>
<comment type="caution">
    <text evidence="16">The sequence shown here is derived from an EMBL/GenBank/DDBJ whole genome shotgun (WGS) entry which is preliminary data.</text>
</comment>
<evidence type="ECO:0000256" key="10">
    <source>
        <dbReference type="ARBA" id="ARBA00023170"/>
    </source>
</evidence>
<evidence type="ECO:0000256" key="11">
    <source>
        <dbReference type="ARBA" id="ARBA00023237"/>
    </source>
</evidence>
<dbReference type="Proteomes" id="UP000294692">
    <property type="component" value="Unassembled WGS sequence"/>
</dbReference>
<dbReference type="InterPro" id="IPR036942">
    <property type="entry name" value="Beta-barrel_TonB_sf"/>
</dbReference>
<dbReference type="Gene3D" id="2.40.170.20">
    <property type="entry name" value="TonB-dependent receptor, beta-barrel domain"/>
    <property type="match status" value="2"/>
</dbReference>
<evidence type="ECO:0000256" key="4">
    <source>
        <dbReference type="ARBA" id="ARBA00022452"/>
    </source>
</evidence>
<dbReference type="AlphaFoldDB" id="A0A4R3VFG1"/>
<dbReference type="CDD" id="cd01347">
    <property type="entry name" value="ligand_gated_channel"/>
    <property type="match status" value="1"/>
</dbReference>
<evidence type="ECO:0000313" key="17">
    <source>
        <dbReference type="Proteomes" id="UP000294692"/>
    </source>
</evidence>
<evidence type="ECO:0000256" key="12">
    <source>
        <dbReference type="PROSITE-ProRule" id="PRU01360"/>
    </source>
</evidence>
<evidence type="ECO:0000313" key="16">
    <source>
        <dbReference type="EMBL" id="TCV01545.1"/>
    </source>
</evidence>
<evidence type="ECO:0000256" key="1">
    <source>
        <dbReference type="ARBA" id="ARBA00004571"/>
    </source>
</evidence>
<dbReference type="InterPro" id="IPR012910">
    <property type="entry name" value="Plug_dom"/>
</dbReference>
<keyword evidence="11 12" id="KW-0998">Cell outer membrane</keyword>
<keyword evidence="17" id="KW-1185">Reference proteome</keyword>
<feature type="transmembrane region" description="Helical" evidence="14">
    <location>
        <begin position="21"/>
        <end position="39"/>
    </location>
</feature>
<dbReference type="PANTHER" id="PTHR32552">
    <property type="entry name" value="FERRICHROME IRON RECEPTOR-RELATED"/>
    <property type="match status" value="1"/>
</dbReference>
<dbReference type="PROSITE" id="PS52016">
    <property type="entry name" value="TONB_DEPENDENT_REC_3"/>
    <property type="match status" value="1"/>
</dbReference>
<keyword evidence="4 12" id="KW-1134">Transmembrane beta strand</keyword>
<dbReference type="InterPro" id="IPR039426">
    <property type="entry name" value="TonB-dep_rcpt-like"/>
</dbReference>
<dbReference type="GO" id="GO:0009279">
    <property type="term" value="C:cell outer membrane"/>
    <property type="evidence" value="ECO:0007669"/>
    <property type="project" value="UniProtKB-SubCell"/>
</dbReference>
<keyword evidence="3 12" id="KW-0813">Transport</keyword>
<dbReference type="RefSeq" id="WP_377748114.1">
    <property type="nucleotide sequence ID" value="NZ_JBHRVM010000001.1"/>
</dbReference>
<dbReference type="EMBL" id="SMBX01000002">
    <property type="protein sequence ID" value="TCV01545.1"/>
    <property type="molecule type" value="Genomic_DNA"/>
</dbReference>
<proteinExistence type="inferred from homology"/>
<dbReference type="InterPro" id="IPR000531">
    <property type="entry name" value="Beta-barrel_TonB"/>
</dbReference>
<accession>A0A4R3VFG1</accession>
<evidence type="ECO:0000256" key="8">
    <source>
        <dbReference type="ARBA" id="ARBA00023077"/>
    </source>
</evidence>
<dbReference type="SUPFAM" id="SSF56935">
    <property type="entry name" value="Porins"/>
    <property type="match status" value="1"/>
</dbReference>
<feature type="domain" description="Secretin/TonB short N-terminal" evidence="15">
    <location>
        <begin position="70"/>
        <end position="121"/>
    </location>
</feature>
<comment type="similarity">
    <text evidence="2 12 13">Belongs to the TonB-dependent receptor family.</text>
</comment>
<keyword evidence="14" id="KW-1133">Transmembrane helix</keyword>
<evidence type="ECO:0000256" key="3">
    <source>
        <dbReference type="ARBA" id="ARBA00022448"/>
    </source>
</evidence>
<dbReference type="InterPro" id="IPR011662">
    <property type="entry name" value="Secretin/TonB_short_N"/>
</dbReference>
<evidence type="ECO:0000256" key="2">
    <source>
        <dbReference type="ARBA" id="ARBA00009810"/>
    </source>
</evidence>
<dbReference type="GO" id="GO:0015344">
    <property type="term" value="F:siderophore uptake transmembrane transporter activity"/>
    <property type="evidence" value="ECO:0007669"/>
    <property type="project" value="TreeGrafter"/>
</dbReference>
<evidence type="ECO:0000256" key="14">
    <source>
        <dbReference type="SAM" id="Phobius"/>
    </source>
</evidence>
<gene>
    <name evidence="16" type="ORF">EV686_102257</name>
</gene>
<evidence type="ECO:0000259" key="15">
    <source>
        <dbReference type="SMART" id="SM00965"/>
    </source>
</evidence>
<evidence type="ECO:0000256" key="6">
    <source>
        <dbReference type="ARBA" id="ARBA00022692"/>
    </source>
</evidence>
<dbReference type="Pfam" id="PF00593">
    <property type="entry name" value="TonB_dep_Rec_b-barrel"/>
    <property type="match status" value="1"/>
</dbReference>
<keyword evidence="7" id="KW-0408">Iron</keyword>
<protein>
    <submittedName>
        <fullName evidence="16">Outer membrane receptor for ferric coprogen and ferric-rhodotorulic acid</fullName>
    </submittedName>
</protein>
<evidence type="ECO:0000256" key="9">
    <source>
        <dbReference type="ARBA" id="ARBA00023136"/>
    </source>
</evidence>
<dbReference type="SMART" id="SM00965">
    <property type="entry name" value="STN"/>
    <property type="match status" value="1"/>
</dbReference>
<keyword evidence="8 13" id="KW-0798">TonB box</keyword>
<dbReference type="Gene3D" id="3.55.50.30">
    <property type="match status" value="1"/>
</dbReference>